<evidence type="ECO:0000313" key="3">
    <source>
        <dbReference type="EMBL" id="QNP74975.1"/>
    </source>
</evidence>
<feature type="region of interest" description="Disordered" evidence="1">
    <location>
        <begin position="1"/>
        <end position="23"/>
    </location>
</feature>
<keyword evidence="3" id="KW-0969">Cilium</keyword>
<keyword evidence="2" id="KW-0812">Transmembrane</keyword>
<accession>A0A7H0IQA9</accession>
<protein>
    <submittedName>
        <fullName evidence="3">Flagellar biosynthesis protein FlgA</fullName>
    </submittedName>
</protein>
<keyword evidence="4" id="KW-1185">Reference proteome</keyword>
<evidence type="ECO:0000256" key="1">
    <source>
        <dbReference type="SAM" id="MobiDB-lite"/>
    </source>
</evidence>
<dbReference type="KEGG" id="sroi:IAG44_39885"/>
<gene>
    <name evidence="3" type="ORF">IAG44_39885</name>
</gene>
<organism evidence="3 4">
    <name type="scientific">Streptomyces roseirectus</name>
    <dbReference type="NCBI Taxonomy" id="2768066"/>
    <lineage>
        <taxon>Bacteria</taxon>
        <taxon>Bacillati</taxon>
        <taxon>Actinomycetota</taxon>
        <taxon>Actinomycetes</taxon>
        <taxon>Kitasatosporales</taxon>
        <taxon>Streptomycetaceae</taxon>
        <taxon>Streptomyces</taxon>
    </lineage>
</organism>
<keyword evidence="2" id="KW-0472">Membrane</keyword>
<feature type="transmembrane region" description="Helical" evidence="2">
    <location>
        <begin position="37"/>
        <end position="59"/>
    </location>
</feature>
<evidence type="ECO:0000256" key="2">
    <source>
        <dbReference type="SAM" id="Phobius"/>
    </source>
</evidence>
<keyword evidence="3" id="KW-0966">Cell projection</keyword>
<dbReference type="AlphaFoldDB" id="A0A7H0IQA9"/>
<sequence>MSTRTFTPSGRPEPGRSPVAGRKQPLRLAGVSRRRQLPYLLLGVLLVVGCSAGGVVVAAQVGEQEGVLVLARPVSVGQVLSDREVREVGLSAGRGLDLIPAGSRSAAVGRPVAYTLPAGTLLTRDVLGPARVPPTGQAVVAVGVKAGRFPPGVQPGNRVTVVATPDTESGTSQAGVSAWEATVTGVHADAADQSAVLSLLMAEADARLVAALPDGRISVVTVPGVGR</sequence>
<dbReference type="Proteomes" id="UP000516052">
    <property type="component" value="Chromosome"/>
</dbReference>
<dbReference type="EMBL" id="CP060828">
    <property type="protein sequence ID" value="QNP74975.1"/>
    <property type="molecule type" value="Genomic_DNA"/>
</dbReference>
<proteinExistence type="predicted"/>
<keyword evidence="2" id="KW-1133">Transmembrane helix</keyword>
<evidence type="ECO:0000313" key="4">
    <source>
        <dbReference type="Proteomes" id="UP000516052"/>
    </source>
</evidence>
<name>A0A7H0IQA9_9ACTN</name>
<reference evidence="3 4" key="1">
    <citation type="submission" date="2020-08" db="EMBL/GenBank/DDBJ databases">
        <title>A novel species.</title>
        <authorList>
            <person name="Gao J."/>
        </authorList>
    </citation>
    <scope>NUCLEOTIDE SEQUENCE [LARGE SCALE GENOMIC DNA]</scope>
    <source>
        <strain evidence="3 4">CRXT-G-22</strain>
    </source>
</reference>
<keyword evidence="3" id="KW-0282">Flagellum</keyword>
<dbReference type="RefSeq" id="WP_187751898.1">
    <property type="nucleotide sequence ID" value="NZ_CP060828.1"/>
</dbReference>